<evidence type="ECO:0000256" key="2">
    <source>
        <dbReference type="SAM" id="MobiDB-lite"/>
    </source>
</evidence>
<comment type="caution">
    <text evidence="3">The sequence shown here is derived from an EMBL/GenBank/DDBJ whole genome shotgun (WGS) entry which is preliminary data.</text>
</comment>
<name>A0A2V0R9P6_9ZZZZ</name>
<feature type="coiled-coil region" evidence="1">
    <location>
        <begin position="132"/>
        <end position="187"/>
    </location>
</feature>
<keyword evidence="1" id="KW-0175">Coiled coil</keyword>
<dbReference type="EMBL" id="BDQA01000449">
    <property type="protein sequence ID" value="GBH21921.1"/>
    <property type="molecule type" value="Genomic_RNA"/>
</dbReference>
<protein>
    <submittedName>
        <fullName evidence="3">Uncharacterized protein</fullName>
    </submittedName>
</protein>
<feature type="compositionally biased region" description="Polar residues" evidence="2">
    <location>
        <begin position="1"/>
        <end position="15"/>
    </location>
</feature>
<reference evidence="3" key="1">
    <citation type="submission" date="2017-04" db="EMBL/GenBank/DDBJ databases">
        <title>Unveiling RNA virosphere associated with marine microorganisms.</title>
        <authorList>
            <person name="Urayama S."/>
            <person name="Takaki Y."/>
            <person name="Nishi S."/>
            <person name="Yoshida Y."/>
            <person name="Deguchi S."/>
            <person name="Takai K."/>
            <person name="Nunoura T."/>
        </authorList>
    </citation>
    <scope>NUCLEOTIDE SEQUENCE</scope>
</reference>
<sequence>MSEAGSSEVMSESTQGAAGGGFKSKKSAPSGGRKLTKRKPSSKSTELNLKGVAVVDGPSSGNLGHIADAAMSDVKNPLEEFKEMLGGKRYSPVAFRCVVSKAGEILKENPQAKAIVEQITRQEHNLKVLITIKEQDTELEKKQRKDQQEAEEKKAKIQLELVKALDKDDLEAKLIQLDNVMRLMQEQHANTLQSLQTVARGIMEKRLELQQLQRSFVMQESAFIKFARSVDSPSDMTLTLEQAKEVEAQINKVAKRPFDISIEDCVAPAIVSGIDGDGITDEKAILAAIYETFALKFLGGGYTTYLSGKIISDVDKMTARMGSRYAAINKDGYEFLSQKEKRDRLLNRSEITYVDNPLVTILKQLNAIVRAGLDVPLVTSYLGVPVSGAVETIYKKWASYKGQRVLNSLDLFDLFEPILIYGGLSLNSSSLTEIEKQVFRSIGSNQDEED</sequence>
<feature type="region of interest" description="Disordered" evidence="2">
    <location>
        <begin position="1"/>
        <end position="60"/>
    </location>
</feature>
<proteinExistence type="predicted"/>
<accession>A0A2V0R9P6</accession>
<organism evidence="3">
    <name type="scientific">viral metagenome</name>
    <dbReference type="NCBI Taxonomy" id="1070528"/>
    <lineage>
        <taxon>unclassified sequences</taxon>
        <taxon>metagenomes</taxon>
        <taxon>organismal metagenomes</taxon>
    </lineage>
</organism>
<evidence type="ECO:0000256" key="1">
    <source>
        <dbReference type="SAM" id="Coils"/>
    </source>
</evidence>
<evidence type="ECO:0000313" key="3">
    <source>
        <dbReference type="EMBL" id="GBH21921.1"/>
    </source>
</evidence>
<dbReference type="AlphaFoldDB" id="A0A2V0R9P6"/>